<dbReference type="Pfam" id="PF05860">
    <property type="entry name" value="TPS"/>
    <property type="match status" value="1"/>
</dbReference>
<reference evidence="2 3" key="1">
    <citation type="submission" date="2019-08" db="EMBL/GenBank/DDBJ databases">
        <title>Paraburkholderia sp. DCY113.</title>
        <authorList>
            <person name="Kang J."/>
        </authorList>
    </citation>
    <scope>NUCLEOTIDE SEQUENCE [LARGE SCALE GENOMIC DNA]</scope>
    <source>
        <strain evidence="2 3">DCY113</strain>
    </source>
</reference>
<keyword evidence="3" id="KW-1185">Reference proteome</keyword>
<gene>
    <name evidence="2" type="ORF">FVF58_48030</name>
</gene>
<evidence type="ECO:0000313" key="2">
    <source>
        <dbReference type="EMBL" id="KAA0997678.1"/>
    </source>
</evidence>
<dbReference type="RefSeq" id="WP_149676531.1">
    <property type="nucleotide sequence ID" value="NZ_VTUZ01000076.1"/>
</dbReference>
<dbReference type="InterPro" id="IPR011050">
    <property type="entry name" value="Pectin_lyase_fold/virulence"/>
</dbReference>
<dbReference type="PANTHER" id="PTHR12338:SF5">
    <property type="entry name" value="ANTIGEN 43-RELATED"/>
    <property type="match status" value="1"/>
</dbReference>
<dbReference type="InterPro" id="IPR008638">
    <property type="entry name" value="FhaB/CdiA-like_TPS"/>
</dbReference>
<dbReference type="InterPro" id="IPR050909">
    <property type="entry name" value="Bact_Autotransporter_VF"/>
</dbReference>
<dbReference type="SMART" id="SM00912">
    <property type="entry name" value="Haemagg_act"/>
    <property type="match status" value="1"/>
</dbReference>
<name>A0A5B0G4P6_9BURK</name>
<evidence type="ECO:0000259" key="1">
    <source>
        <dbReference type="SMART" id="SM00912"/>
    </source>
</evidence>
<proteinExistence type="predicted"/>
<dbReference type="Gene3D" id="2.160.20.110">
    <property type="match status" value="1"/>
</dbReference>
<dbReference type="Gene3D" id="2.160.20.10">
    <property type="entry name" value="Single-stranded right-handed beta-helix, Pectin lyase-like"/>
    <property type="match status" value="1"/>
</dbReference>
<dbReference type="Proteomes" id="UP000325273">
    <property type="component" value="Unassembled WGS sequence"/>
</dbReference>
<dbReference type="PANTHER" id="PTHR12338">
    <property type="entry name" value="AUTOTRANSPORTER"/>
    <property type="match status" value="1"/>
</dbReference>
<dbReference type="EMBL" id="VTUZ01000076">
    <property type="protein sequence ID" value="KAA0997678.1"/>
    <property type="molecule type" value="Genomic_DNA"/>
</dbReference>
<dbReference type="AlphaFoldDB" id="A0A5B0G4P6"/>
<evidence type="ECO:0000313" key="3">
    <source>
        <dbReference type="Proteomes" id="UP000325273"/>
    </source>
</evidence>
<organism evidence="2 3">
    <name type="scientific">Paraburkholderia panacisoli</name>
    <dbReference type="NCBI Taxonomy" id="2603818"/>
    <lineage>
        <taxon>Bacteria</taxon>
        <taxon>Pseudomonadati</taxon>
        <taxon>Pseudomonadota</taxon>
        <taxon>Betaproteobacteria</taxon>
        <taxon>Burkholderiales</taxon>
        <taxon>Burkholderiaceae</taxon>
        <taxon>Paraburkholderia</taxon>
    </lineage>
</organism>
<accession>A0A5B0G4P6</accession>
<protein>
    <submittedName>
        <fullName evidence="2">Filamentous hemagglutinin N-terminal domain-containing protein</fullName>
    </submittedName>
</protein>
<feature type="domain" description="Filamentous haemagglutinin FhaB/tRNA nuclease CdiA-like TPS" evidence="1">
    <location>
        <begin position="43"/>
        <end position="155"/>
    </location>
</feature>
<comment type="caution">
    <text evidence="2">The sequence shown here is derived from an EMBL/GenBank/DDBJ whole genome shotgun (WGS) entry which is preliminary data.</text>
</comment>
<dbReference type="NCBIfam" id="TIGR01901">
    <property type="entry name" value="adhes_NPXG"/>
    <property type="match status" value="1"/>
</dbReference>
<sequence>MTRPGLSRPPRRIPHRQHSAGRIWLAIGISLAELYSMQLACAGGVLPTGGRYVAGTGTIVGASNGLVITQPGSTRGVIDWNSFSIGGNNSVTFNNGTGATLNRVTGGSPSAILGRLSATGSLYVINPQGVVVGPSGTVTTGGRFVASTLDARDSAFMNGGALILSGNSDASVINLGKIGSTGGDIFLISRRAVINAGTITAPNGTAELAAGEQVLLQDSASSKQVLVQTGSKGTVVNGGSIAAAQISLQAADGNVFALAGGGTRIRATGTANRDGHVWLVADRGRVEQSGVIMATNADGRGGTVDTDAAQTAFGATAAVHAGEWNLSTPAFTIDQSAARALGGSLNSGTSVAVTTTHATGATGDIGVASNLSWSGPASLTLAAYRDVSIGSGAKIANQGAGNLSLRADATGINNDGSVTNHGTLDWSKSTGTLSAFYDMNGSYVAGTQLSNAAWVPPAFSGLVKQITAYKLVNSVTDLTNVAKDLSGNYALGRNIDASATSSSPFAPIGNVDTPFTGQFDGQGKAIASLTLGGYLVYADDQPQPLVGMFGAIGTQGVVRNLGISGTANSANVSGLVGFPSFDMGILAGLNNGTVVRVNTAGTVATRNPSASLPVDFSIAGGLVGVNAGSILRSSSSADVSSGGVLGGLAGANSGLVSQSFATGAVASSGYVARGGGGLVGSNSGTISQSYATGSTSFPGCRAGSQCGGAALVVDNSGTITQSFATGPVNQPLYGPIGIARSNSGTITNDVYWDTNTTGATIGVKYGTPIPAANELTTAQMSTPASFVGYDFGPTGVWAMPAGATHPVLRWQLAQ</sequence>
<dbReference type="SUPFAM" id="SSF51126">
    <property type="entry name" value="Pectin lyase-like"/>
    <property type="match status" value="1"/>
</dbReference>
<dbReference type="InterPro" id="IPR012334">
    <property type="entry name" value="Pectin_lyas_fold"/>
</dbReference>